<dbReference type="Proteomes" id="UP000321306">
    <property type="component" value="Unassembled WGS sequence"/>
</dbReference>
<evidence type="ECO:0000313" key="2">
    <source>
        <dbReference type="Proteomes" id="UP000321306"/>
    </source>
</evidence>
<organism evidence="1 2">
    <name type="scientific">Deinococcus cellulosilyticus (strain DSM 18568 / NBRC 106333 / KACC 11606 / 5516J-15)</name>
    <dbReference type="NCBI Taxonomy" id="1223518"/>
    <lineage>
        <taxon>Bacteria</taxon>
        <taxon>Thermotogati</taxon>
        <taxon>Deinococcota</taxon>
        <taxon>Deinococci</taxon>
        <taxon>Deinococcales</taxon>
        <taxon>Deinococcaceae</taxon>
        <taxon>Deinococcus</taxon>
    </lineage>
</organism>
<accession>A0A511NB70</accession>
<keyword evidence="2" id="KW-1185">Reference proteome</keyword>
<gene>
    <name evidence="1" type="ORF">DC3_57050</name>
</gene>
<reference evidence="1 2" key="1">
    <citation type="submission" date="2019-07" db="EMBL/GenBank/DDBJ databases">
        <title>Whole genome shotgun sequence of Deinococcus cellulosilyticus NBRC 106333.</title>
        <authorList>
            <person name="Hosoyama A."/>
            <person name="Uohara A."/>
            <person name="Ohji S."/>
            <person name="Ichikawa N."/>
        </authorList>
    </citation>
    <scope>NUCLEOTIDE SEQUENCE [LARGE SCALE GENOMIC DNA]</scope>
    <source>
        <strain evidence="1 2">NBRC 106333</strain>
    </source>
</reference>
<evidence type="ECO:0000313" key="1">
    <source>
        <dbReference type="EMBL" id="GEM50070.1"/>
    </source>
</evidence>
<comment type="caution">
    <text evidence="1">The sequence shown here is derived from an EMBL/GenBank/DDBJ whole genome shotgun (WGS) entry which is preliminary data.</text>
</comment>
<dbReference type="EMBL" id="BJXB01000056">
    <property type="protein sequence ID" value="GEM50070.1"/>
    <property type="molecule type" value="Genomic_DNA"/>
</dbReference>
<dbReference type="AlphaFoldDB" id="A0A511NB70"/>
<protein>
    <submittedName>
        <fullName evidence="1">Uncharacterized protein</fullName>
    </submittedName>
</protein>
<name>A0A511NB70_DEIC1</name>
<dbReference type="RefSeq" id="WP_146891877.1">
    <property type="nucleotide sequence ID" value="NZ_BJXB01000056.1"/>
</dbReference>
<sequence>MERDENLSVQTGKNRFCRNAVLPPGSPEGEGKCPEKVISGKGFVWRPGQEKRPLEPAICPGTAERRLHRISCAPEKSDSGFVVQKGKTVLLENRRLQIKSAFDLLSEKLE</sequence>
<proteinExistence type="predicted"/>